<reference evidence="1 2" key="1">
    <citation type="submission" date="2006-02" db="EMBL/GenBank/DDBJ databases">
        <authorList>
            <person name="Moran M.A."/>
            <person name="Kjelleberg S."/>
            <person name="Egan S."/>
            <person name="Saunders N."/>
            <person name="Thomas T."/>
            <person name="Ferriera S."/>
            <person name="Johnson J."/>
            <person name="Kravitz S."/>
            <person name="Halpern A."/>
            <person name="Remington K."/>
            <person name="Beeson K."/>
            <person name="Tran B."/>
            <person name="Rogers Y.-H."/>
            <person name="Friedman R."/>
            <person name="Venter J.C."/>
        </authorList>
    </citation>
    <scope>NUCLEOTIDE SEQUENCE [LARGE SCALE GENOMIC DNA]</scope>
    <source>
        <strain evidence="1 2">D2</strain>
    </source>
</reference>
<dbReference type="Proteomes" id="UP000006201">
    <property type="component" value="Unassembled WGS sequence"/>
</dbReference>
<evidence type="ECO:0000313" key="1">
    <source>
        <dbReference type="EMBL" id="EAR30022.1"/>
    </source>
</evidence>
<sequence length="43" mass="4682">MHQLEQATTNGQAGIEIRRLGELTLGLRAATVLTYSGDKINLQ</sequence>
<comment type="caution">
    <text evidence="1">The sequence shown here is derived from an EMBL/GenBank/DDBJ whole genome shotgun (WGS) entry which is preliminary data.</text>
</comment>
<dbReference type="AlphaFoldDB" id="A4C390"/>
<accession>A4C390</accession>
<organism evidence="1 2">
    <name type="scientific">Pseudoalteromonas tunicata D2</name>
    <dbReference type="NCBI Taxonomy" id="87626"/>
    <lineage>
        <taxon>Bacteria</taxon>
        <taxon>Pseudomonadati</taxon>
        <taxon>Pseudomonadota</taxon>
        <taxon>Gammaproteobacteria</taxon>
        <taxon>Alteromonadales</taxon>
        <taxon>Pseudoalteromonadaceae</taxon>
        <taxon>Pseudoalteromonas</taxon>
    </lineage>
</organism>
<dbReference type="STRING" id="87626.PTD2_00596"/>
<name>A4C390_9GAMM</name>
<dbReference type="EMBL" id="AAOH01000001">
    <property type="protein sequence ID" value="EAR30022.1"/>
    <property type="molecule type" value="Genomic_DNA"/>
</dbReference>
<dbReference type="HOGENOM" id="CLU_3238479_0_0_6"/>
<protein>
    <submittedName>
        <fullName evidence="1">Uncharacterized protein</fullName>
    </submittedName>
</protein>
<gene>
    <name evidence="1" type="ORF">PTD2_00596</name>
</gene>
<evidence type="ECO:0000313" key="2">
    <source>
        <dbReference type="Proteomes" id="UP000006201"/>
    </source>
</evidence>
<proteinExistence type="predicted"/>
<keyword evidence="2" id="KW-1185">Reference proteome</keyword>